<dbReference type="InterPro" id="IPR000668">
    <property type="entry name" value="Peptidase_C1A_C"/>
</dbReference>
<dbReference type="GO" id="GO:0008234">
    <property type="term" value="F:cysteine-type peptidase activity"/>
    <property type="evidence" value="ECO:0007669"/>
    <property type="project" value="InterPro"/>
</dbReference>
<dbReference type="InterPro" id="IPR039039">
    <property type="entry name" value="RAI1-like_fam"/>
</dbReference>
<dbReference type="GO" id="GO:0006508">
    <property type="term" value="P:proteolysis"/>
    <property type="evidence" value="ECO:0007669"/>
    <property type="project" value="InterPro"/>
</dbReference>
<dbReference type="Proteomes" id="UP000682877">
    <property type="component" value="Chromosome 7"/>
</dbReference>
<evidence type="ECO:0000313" key="7">
    <source>
        <dbReference type="Proteomes" id="UP000682877"/>
    </source>
</evidence>
<feature type="compositionally biased region" description="Gly residues" evidence="2">
    <location>
        <begin position="855"/>
        <end position="865"/>
    </location>
</feature>
<keyword evidence="7" id="KW-1185">Reference proteome</keyword>
<dbReference type="GO" id="GO:0034353">
    <property type="term" value="F:mRNA 5'-diphosphatase activity"/>
    <property type="evidence" value="ECO:0007669"/>
    <property type="project" value="TreeGrafter"/>
</dbReference>
<protein>
    <submittedName>
        <fullName evidence="6">Uncharacterized protein</fullName>
    </submittedName>
</protein>
<comment type="similarity">
    <text evidence="1">Belongs to the DXO/Dom3Z family.</text>
</comment>
<dbReference type="AlphaFoldDB" id="A0A8S2AWR8"/>
<evidence type="ECO:0000256" key="1">
    <source>
        <dbReference type="ARBA" id="ARBA00006562"/>
    </source>
</evidence>
<dbReference type="Pfam" id="PF24714">
    <property type="entry name" value="TOR1L1_N"/>
    <property type="match status" value="1"/>
</dbReference>
<gene>
    <name evidence="6" type="ORF">AARE701A_LOCUS19094</name>
</gene>
<evidence type="ECO:0000259" key="3">
    <source>
        <dbReference type="Pfam" id="PF00112"/>
    </source>
</evidence>
<reference evidence="6" key="1">
    <citation type="submission" date="2021-01" db="EMBL/GenBank/DDBJ databases">
        <authorList>
            <person name="Bezrukov I."/>
        </authorList>
    </citation>
    <scope>NUCLEOTIDE SEQUENCE</scope>
</reference>
<organism evidence="6 7">
    <name type="scientific">Arabidopsis arenosa</name>
    <name type="common">Sand rock-cress</name>
    <name type="synonym">Cardaminopsis arenosa</name>
    <dbReference type="NCBI Taxonomy" id="38785"/>
    <lineage>
        <taxon>Eukaryota</taxon>
        <taxon>Viridiplantae</taxon>
        <taxon>Streptophyta</taxon>
        <taxon>Embryophyta</taxon>
        <taxon>Tracheophyta</taxon>
        <taxon>Spermatophyta</taxon>
        <taxon>Magnoliopsida</taxon>
        <taxon>eudicotyledons</taxon>
        <taxon>Gunneridae</taxon>
        <taxon>Pentapetalae</taxon>
        <taxon>rosids</taxon>
        <taxon>malvids</taxon>
        <taxon>Brassicales</taxon>
        <taxon>Brassicaceae</taxon>
        <taxon>Camelineae</taxon>
        <taxon>Arabidopsis</taxon>
    </lineage>
</organism>
<evidence type="ECO:0000259" key="5">
    <source>
        <dbReference type="Pfam" id="PF24714"/>
    </source>
</evidence>
<dbReference type="Gene3D" id="1.25.10.10">
    <property type="entry name" value="Leucine-rich Repeat Variant"/>
    <property type="match status" value="1"/>
</dbReference>
<dbReference type="SUPFAM" id="SSF54001">
    <property type="entry name" value="Cysteine proteinases"/>
    <property type="match status" value="1"/>
</dbReference>
<dbReference type="EMBL" id="LR999457">
    <property type="protein sequence ID" value="CAE6189704.1"/>
    <property type="molecule type" value="Genomic_DNA"/>
</dbReference>
<feature type="domain" description="TORTIFOLIA1/SINE1-2 N-terminal" evidence="5">
    <location>
        <begin position="323"/>
        <end position="499"/>
    </location>
</feature>
<dbReference type="InterPro" id="IPR016024">
    <property type="entry name" value="ARM-type_fold"/>
</dbReference>
<proteinExistence type="inferred from homology"/>
<dbReference type="PANTHER" id="PTHR12395">
    <property type="entry name" value="DOM-3 RELATED"/>
    <property type="match status" value="1"/>
</dbReference>
<dbReference type="Pfam" id="PF08652">
    <property type="entry name" value="RAI1"/>
    <property type="match status" value="1"/>
</dbReference>
<dbReference type="GO" id="GO:0110155">
    <property type="term" value="P:NAD-cap decapping"/>
    <property type="evidence" value="ECO:0007669"/>
    <property type="project" value="TreeGrafter"/>
</dbReference>
<evidence type="ECO:0000313" key="6">
    <source>
        <dbReference type="EMBL" id="CAE6189704.1"/>
    </source>
</evidence>
<dbReference type="InterPro" id="IPR011989">
    <property type="entry name" value="ARM-like"/>
</dbReference>
<feature type="domain" description="RAI1-like" evidence="4">
    <location>
        <begin position="68"/>
        <end position="286"/>
    </location>
</feature>
<feature type="region of interest" description="Disordered" evidence="2">
    <location>
        <begin position="823"/>
        <end position="878"/>
    </location>
</feature>
<sequence length="878" mass="98559">MDIDDKRSFSELNNLAFAYGFLGGEAESWFNKRQTMVAFEKWMDKSGNDPKDGYNIAEATRINSSNETKILGSAYNRHEPWEMGVHKRKGTIYLDVHKLPERPQSGLDRRRCYWGYCFESLATEDPGRPYREEIHHVDANVEFCSVVKTKLGTHRVLMGAEMDCCDETGEGRRYYVELKTSRELDDRTVDRFEREKLLKFWIQSFVAGVPYIIVGYRDDGGRIVRTERLKTKDIAHRARLKNFWQGGVCLAFADEVLCWLYGTVKDNEDYILQFVHLFMRLELLQAQSCPDAITNHKGTGKRKRTLEFSMEELNQKIATAISQSAVEDLEKMVEALSAETLPNFLDRVYDSVSDPSPAVRKECLQLLSNVCRVHSDLAASYLTGIIARIVNMLKDSKSSLACQDTIGSLAGIYLKEGNNTGSASSVVALFMEPLLDAMGEENVEVQSGAAMCLARMVDAGAGSLITSFERFFPRVNKLLTSSKFLAKGSLSPVVTRLAQQLPRAGRKRREPEPANRAWIHSFLVMHDVPDEVIVAIETKTPYGRMERRVARTGEIFMQWGVQEIRENKDIKPEDSGALVWTPRAGVVRNQSDHGTDQCSAWRYINRLDDHFVTLSARYLTYYVSESMREEAAAHGDRPETHHCHGYHIKDAIEFIRDKGVPEEDPNDAINGFSCVYERPEQFPSSPLYNLPREVRVVVSDDLMDLYRMLRTQPVGANVHFFHPEFDQIGGGIYVGCTSDGSEYKGLHSVIVVALTRENNKLVAVVKSSHGTEKGNGGYMFVSLTRMLVDVGYRGSKHIYGRRKAVEVKSPSYLLRDFTFIESPPTTSETPKSGSGKSKRKKRKVSGCKETSGVGSAAGEGLGDGGSSSTPSVSAVDKQ</sequence>
<dbReference type="Gene3D" id="3.90.70.10">
    <property type="entry name" value="Cysteine proteinases"/>
    <property type="match status" value="1"/>
</dbReference>
<dbReference type="GO" id="GO:0005829">
    <property type="term" value="C:cytosol"/>
    <property type="evidence" value="ECO:0007669"/>
    <property type="project" value="TreeGrafter"/>
</dbReference>
<feature type="domain" description="Peptidase C1A papain C-terminal" evidence="3">
    <location>
        <begin position="640"/>
        <end position="781"/>
    </location>
</feature>
<dbReference type="InterPro" id="IPR057600">
    <property type="entry name" value="TORTIFOLIA1/SINE1-2_N"/>
</dbReference>
<evidence type="ECO:0000259" key="4">
    <source>
        <dbReference type="Pfam" id="PF08652"/>
    </source>
</evidence>
<dbReference type="Pfam" id="PF00112">
    <property type="entry name" value="Peptidase_C1"/>
    <property type="match status" value="1"/>
</dbReference>
<evidence type="ECO:0000256" key="2">
    <source>
        <dbReference type="SAM" id="MobiDB-lite"/>
    </source>
</evidence>
<dbReference type="GO" id="GO:0005634">
    <property type="term" value="C:nucleus"/>
    <property type="evidence" value="ECO:0007669"/>
    <property type="project" value="TreeGrafter"/>
</dbReference>
<feature type="compositionally biased region" description="Basic residues" evidence="2">
    <location>
        <begin position="836"/>
        <end position="845"/>
    </location>
</feature>
<dbReference type="PANTHER" id="PTHR12395:SF9">
    <property type="entry name" value="DECAPPING AND EXORIBONUCLEASE PROTEIN"/>
    <property type="match status" value="1"/>
</dbReference>
<dbReference type="SUPFAM" id="SSF48371">
    <property type="entry name" value="ARM repeat"/>
    <property type="match status" value="1"/>
</dbReference>
<name>A0A8S2AWR8_ARAAE</name>
<dbReference type="GO" id="GO:0000956">
    <property type="term" value="P:nuclear-transcribed mRNA catabolic process"/>
    <property type="evidence" value="ECO:0007669"/>
    <property type="project" value="TreeGrafter"/>
</dbReference>
<accession>A0A8S2AWR8</accession>
<dbReference type="InterPro" id="IPR013961">
    <property type="entry name" value="RAI1"/>
</dbReference>
<dbReference type="InterPro" id="IPR038765">
    <property type="entry name" value="Papain-like_cys_pep_sf"/>
</dbReference>